<evidence type="ECO:0000256" key="1">
    <source>
        <dbReference type="ARBA" id="ARBA00006699"/>
    </source>
</evidence>
<feature type="domain" description="Fibronectin type-III" evidence="6">
    <location>
        <begin position="1194"/>
        <end position="1285"/>
    </location>
</feature>
<dbReference type="SUPFAM" id="SSF49265">
    <property type="entry name" value="Fibronectin type III"/>
    <property type="match status" value="1"/>
</dbReference>
<dbReference type="Gene3D" id="2.70.98.10">
    <property type="match status" value="1"/>
</dbReference>
<dbReference type="InterPro" id="IPR038970">
    <property type="entry name" value="Lyase_8"/>
</dbReference>
<feature type="domain" description="SLH" evidence="8">
    <location>
        <begin position="1462"/>
        <end position="1517"/>
    </location>
</feature>
<dbReference type="InterPro" id="IPR003961">
    <property type="entry name" value="FN3_dom"/>
</dbReference>
<organism evidence="9 10">
    <name type="scientific">Cohnella cellulosilytica</name>
    <dbReference type="NCBI Taxonomy" id="986710"/>
    <lineage>
        <taxon>Bacteria</taxon>
        <taxon>Bacillati</taxon>
        <taxon>Bacillota</taxon>
        <taxon>Bacilli</taxon>
        <taxon>Bacillales</taxon>
        <taxon>Paenibacillaceae</taxon>
        <taxon>Cohnella</taxon>
    </lineage>
</organism>
<dbReference type="InterPro" id="IPR014718">
    <property type="entry name" value="GH-type_carb-bd"/>
</dbReference>
<dbReference type="InterPro" id="IPR012970">
    <property type="entry name" value="Lyase_8_alpha_N"/>
</dbReference>
<evidence type="ECO:0000259" key="8">
    <source>
        <dbReference type="PROSITE" id="PS51272"/>
    </source>
</evidence>
<dbReference type="InterPro" id="IPR008929">
    <property type="entry name" value="Chondroitin_lyas"/>
</dbReference>
<dbReference type="SUPFAM" id="SSF74650">
    <property type="entry name" value="Galactose mutarotase-like"/>
    <property type="match status" value="1"/>
</dbReference>
<dbReference type="InterPro" id="IPR036116">
    <property type="entry name" value="FN3_sf"/>
</dbReference>
<dbReference type="Pfam" id="PF16403">
    <property type="entry name" value="Bact_surface_Ig-like"/>
    <property type="match status" value="1"/>
</dbReference>
<proteinExistence type="inferred from homology"/>
<feature type="domain" description="SLH" evidence="8">
    <location>
        <begin position="1335"/>
        <end position="1395"/>
    </location>
</feature>
<evidence type="ECO:0000256" key="4">
    <source>
        <dbReference type="SAM" id="MobiDB-lite"/>
    </source>
</evidence>
<dbReference type="Proteomes" id="UP001596378">
    <property type="component" value="Unassembled WGS sequence"/>
</dbReference>
<dbReference type="Pfam" id="PF00395">
    <property type="entry name" value="SLH"/>
    <property type="match status" value="3"/>
</dbReference>
<evidence type="ECO:0000259" key="7">
    <source>
        <dbReference type="PROSITE" id="PS51175"/>
    </source>
</evidence>
<dbReference type="Pfam" id="PF02278">
    <property type="entry name" value="Lyase_8"/>
    <property type="match status" value="1"/>
</dbReference>
<dbReference type="InterPro" id="IPR013783">
    <property type="entry name" value="Ig-like_fold"/>
</dbReference>
<dbReference type="SUPFAM" id="SSF49785">
    <property type="entry name" value="Galactose-binding domain-like"/>
    <property type="match status" value="1"/>
</dbReference>
<feature type="region of interest" description="Disordered" evidence="4">
    <location>
        <begin position="1288"/>
        <end position="1341"/>
    </location>
</feature>
<dbReference type="PROSITE" id="PS50853">
    <property type="entry name" value="FN3"/>
    <property type="match status" value="1"/>
</dbReference>
<evidence type="ECO:0000259" key="6">
    <source>
        <dbReference type="PROSITE" id="PS50853"/>
    </source>
</evidence>
<keyword evidence="10" id="KW-1185">Reference proteome</keyword>
<feature type="domain" description="SLH" evidence="8">
    <location>
        <begin position="1396"/>
        <end position="1459"/>
    </location>
</feature>
<dbReference type="InterPro" id="IPR005084">
    <property type="entry name" value="CBM6"/>
</dbReference>
<dbReference type="InterPro" id="IPR011071">
    <property type="entry name" value="Lyase_8-like_C"/>
</dbReference>
<evidence type="ECO:0000256" key="3">
    <source>
        <dbReference type="ARBA" id="ARBA00023239"/>
    </source>
</evidence>
<protein>
    <submittedName>
        <fullName evidence="9">Polysaccharide lyase family 8 super-sandwich domain-containing protein</fullName>
    </submittedName>
</protein>
<feature type="compositionally biased region" description="Gly residues" evidence="4">
    <location>
        <begin position="1288"/>
        <end position="1301"/>
    </location>
</feature>
<dbReference type="Pfam" id="PF02884">
    <property type="entry name" value="Lyase_8_C"/>
    <property type="match status" value="1"/>
</dbReference>
<dbReference type="InterPro" id="IPR003159">
    <property type="entry name" value="Lyase_8_central_dom"/>
</dbReference>
<dbReference type="CDD" id="cd00063">
    <property type="entry name" value="FN3"/>
    <property type="match status" value="1"/>
</dbReference>
<evidence type="ECO:0000313" key="9">
    <source>
        <dbReference type="EMBL" id="MFC7153603.1"/>
    </source>
</evidence>
<dbReference type="InterPro" id="IPR011013">
    <property type="entry name" value="Gal_mutarotase_sf_dom"/>
</dbReference>
<name>A0ABW2FKC5_9BACL</name>
<gene>
    <name evidence="9" type="ORF">ACFQMJ_34180</name>
</gene>
<evidence type="ECO:0000256" key="2">
    <source>
        <dbReference type="ARBA" id="ARBA00022729"/>
    </source>
</evidence>
<dbReference type="PANTHER" id="PTHR38481">
    <property type="entry name" value="HYALURONATE LYASE"/>
    <property type="match status" value="1"/>
</dbReference>
<dbReference type="PROSITE" id="PS51175">
    <property type="entry name" value="CBM6"/>
    <property type="match status" value="1"/>
</dbReference>
<dbReference type="SUPFAM" id="SSF48230">
    <property type="entry name" value="Chondroitin AC/alginate lyase"/>
    <property type="match status" value="1"/>
</dbReference>
<dbReference type="InterPro" id="IPR004103">
    <property type="entry name" value="Lyase_8_C"/>
</dbReference>
<dbReference type="Gene3D" id="1.50.10.100">
    <property type="entry name" value="Chondroitin AC/alginate lyase"/>
    <property type="match status" value="1"/>
</dbReference>
<dbReference type="EMBL" id="JBHTAI010000038">
    <property type="protein sequence ID" value="MFC7153603.1"/>
    <property type="molecule type" value="Genomic_DNA"/>
</dbReference>
<dbReference type="Pfam" id="PF03422">
    <property type="entry name" value="CBM_6"/>
    <property type="match status" value="1"/>
</dbReference>
<dbReference type="Gene3D" id="2.60.220.10">
    <property type="entry name" value="Polysaccharide lyase family 8-like, C-terminal"/>
    <property type="match status" value="1"/>
</dbReference>
<dbReference type="SUPFAM" id="SSF49863">
    <property type="entry name" value="Hyaluronate lyase-like, C-terminal domain"/>
    <property type="match status" value="1"/>
</dbReference>
<comment type="caution">
    <text evidence="9">The sequence shown here is derived from an EMBL/GenBank/DDBJ whole genome shotgun (WGS) entry which is preliminary data.</text>
</comment>
<dbReference type="PANTHER" id="PTHR38481:SF1">
    <property type="entry name" value="HYALURONATE LYASE"/>
    <property type="match status" value="1"/>
</dbReference>
<dbReference type="GO" id="GO:0016829">
    <property type="term" value="F:lyase activity"/>
    <property type="evidence" value="ECO:0007669"/>
    <property type="project" value="UniProtKB-KW"/>
</dbReference>
<dbReference type="PROSITE" id="PS51272">
    <property type="entry name" value="SLH"/>
    <property type="match status" value="3"/>
</dbReference>
<dbReference type="InterPro" id="IPR001119">
    <property type="entry name" value="SLH_dom"/>
</dbReference>
<accession>A0ABW2FKC5</accession>
<comment type="similarity">
    <text evidence="1">Belongs to the polysaccharide lyase 8 family.</text>
</comment>
<feature type="domain" description="CBM6" evidence="7">
    <location>
        <begin position="796"/>
        <end position="921"/>
    </location>
</feature>
<dbReference type="Gene3D" id="2.60.40.10">
    <property type="entry name" value="Immunoglobulins"/>
    <property type="match status" value="2"/>
</dbReference>
<feature type="signal peptide" evidence="5">
    <location>
        <begin position="1"/>
        <end position="31"/>
    </location>
</feature>
<dbReference type="SMART" id="SM00060">
    <property type="entry name" value="FN3"/>
    <property type="match status" value="1"/>
</dbReference>
<dbReference type="SMART" id="SM00606">
    <property type="entry name" value="CBD_IV"/>
    <property type="match status" value="1"/>
</dbReference>
<dbReference type="RefSeq" id="WP_378050440.1">
    <property type="nucleotide sequence ID" value="NZ_JBHMDN010000026.1"/>
</dbReference>
<dbReference type="Gene3D" id="2.60.120.260">
    <property type="entry name" value="Galactose-binding domain-like"/>
    <property type="match status" value="1"/>
</dbReference>
<dbReference type="CDD" id="cd04084">
    <property type="entry name" value="CBM6_xylanase-like"/>
    <property type="match status" value="1"/>
</dbReference>
<keyword evidence="2 5" id="KW-0732">Signal</keyword>
<reference evidence="10" key="1">
    <citation type="journal article" date="2019" name="Int. J. Syst. Evol. Microbiol.">
        <title>The Global Catalogue of Microorganisms (GCM) 10K type strain sequencing project: providing services to taxonomists for standard genome sequencing and annotation.</title>
        <authorList>
            <consortium name="The Broad Institute Genomics Platform"/>
            <consortium name="The Broad Institute Genome Sequencing Center for Infectious Disease"/>
            <person name="Wu L."/>
            <person name="Ma J."/>
        </authorList>
    </citation>
    <scope>NUCLEOTIDE SEQUENCE [LARGE SCALE GENOMIC DNA]</scope>
    <source>
        <strain evidence="10">KCTC 12907</strain>
    </source>
</reference>
<dbReference type="Pfam" id="PF08124">
    <property type="entry name" value="Lyase_8_N"/>
    <property type="match status" value="1"/>
</dbReference>
<dbReference type="InterPro" id="IPR032179">
    <property type="entry name" value="Cry22Aa_Ig-like"/>
</dbReference>
<dbReference type="InterPro" id="IPR008979">
    <property type="entry name" value="Galactose-bd-like_sf"/>
</dbReference>
<dbReference type="Pfam" id="PF00041">
    <property type="entry name" value="fn3"/>
    <property type="match status" value="1"/>
</dbReference>
<evidence type="ECO:0000313" key="10">
    <source>
        <dbReference type="Proteomes" id="UP001596378"/>
    </source>
</evidence>
<feature type="chain" id="PRO_5047265403" evidence="5">
    <location>
        <begin position="32"/>
        <end position="1517"/>
    </location>
</feature>
<keyword evidence="3 9" id="KW-0456">Lyase</keyword>
<dbReference type="InterPro" id="IPR006584">
    <property type="entry name" value="Cellulose-bd_IV"/>
</dbReference>
<dbReference type="CDD" id="cd01083">
    <property type="entry name" value="GAG_Lyase"/>
    <property type="match status" value="1"/>
</dbReference>
<sequence length="1517" mass="160911">MYGWRRMRQWMTIMLSLTLALPLVFAPAVKAGPTDDEYDALRQRWYEMLTGGAYDPIDADIAVVIQEISDKAQTNLADMQTGAGRTYLWSELAAPQTNPTHIRLSYQKLYEMALAYRTAGSALEGDAALGSAVIDGLAFLHDNYYHAAATPYGNWWEWQIGAPLALNDTVVLMYDELPASAVLAYANAIKHFVAGPRDTGANRVWSCAVAIGRGILTKDGTTIRGGVNGLSPVFGYVTSGDGFYQDGSFIQHEKFAYNGSYGLSLIENLSTVLYWVSGSSWDVTDPQSANAYKWVDDSFIPFVYKGALMDMVRGRDISVYSRQDHATGHRMAAAILRMAQSAPEADAARYKSTIKYWLANDAGHSFYEGLPLDFIRRAKAIANDPAIVPAAEPVATTLYPAMDRALHLRPGFAVGISMFSKRIANYETTNGQNLKGWYTGAGMMYLYNGDTEQFGGNFWPTVNSYRLPGTTAVAGKPMTAEAKSTQSWVGGTSLADGYGTVGMAMEHMDGDTSGSMQAKKSWFLFDDEVVALGAGVTSTYPGNSVETIVDNRRLNAAGSNALTVNGTAKSSAIGWSETMTGVKWAHLSGDTPGSDIGYYFPGVATLDGLREQRSGKWFDISKYSGVLEPGDPTHTNRYLNLYLNHGVSPTDASYAYALLPNKTAAEVSDYASHPDFTILANNAYVQAVRENKLKATGANFWTKSEQTAGLITSSGQASVMFREQEDGLTLSVSDPNQPASGTVTIRLNASADSVVAADPRITVTRLSPYIEAIVAVGGSGGRAIEARFAQAANPATRVEAENYSSMNKVTRTVTTDVGGGYHISGSNETWTAYSDLDFGTGTDEMELRIATANTGGTLELRLDSVTGPLIGSLAVKNTGSWSTWTNVAVPLDGASGIHDLYLVFKKPDTLGVAAINWFEFIPASGELDKEPPSITLVPDTTAPTDQDVTVAAYIHDDAGVGVKKWAYGARNADDFRTGGTPLGDRFTAAANGIYTVYAQDLYGNETVATIEIRNITRGEPSIVLVPSPTSPTSGNVAVTAAVSVQSGLASLKYDYGRYDAAYFAAGGIELADPSVTMSVYDNGWLTVYVKDGNGNERVGQLEVANIDRDKPVIALNGDPVVRAAYGSVYTDAGATAWDGVDGDLSACVKITGDSVVSTVPGAYSIYYDVADSAGNAAERVVRTVIVEEGVDAAAPSWPVGSGANAAGIAPTSVTLSWPYASDDVGVAGYRIYIDGVERAEVPGEIAEYAAIGLTPNTRYAFKVTAYDPEGNENEGLAIVVYTLRSSGGSSGGGGGGSGGGVSPAPDQEVDHVPEPVAPEDDQEPQEPKQPAEEAEEASELPDVAGHWAEQAVRLAAQRGFVGGYPDGLFKPDAPVTRAAFSVMLAQALGLESDSSGPAFTDGEEIGAWAKEAVAAAARAGIVTGYGDGSFRPDARLTRAELAVMIARALKAEFAAEGTAPRFADEADIPGWARGAAAAVRDRGIVQGRSGNRFAPNAAATRAEAVVMLLRMQDGPNE</sequence>
<evidence type="ECO:0000256" key="5">
    <source>
        <dbReference type="SAM" id="SignalP"/>
    </source>
</evidence>